<reference evidence="2" key="1">
    <citation type="journal article" date="2014" name="Int. J. Syst. Evol. Microbiol.">
        <title>Complete genome sequence of Corynebacterium casei LMG S-19264T (=DSM 44701T), isolated from a smear-ripened cheese.</title>
        <authorList>
            <consortium name="US DOE Joint Genome Institute (JGI-PGF)"/>
            <person name="Walter F."/>
            <person name="Albersmeier A."/>
            <person name="Kalinowski J."/>
            <person name="Ruckert C."/>
        </authorList>
    </citation>
    <scope>NUCLEOTIDE SEQUENCE</scope>
    <source>
        <strain evidence="2">CGMCC 4.7201</strain>
    </source>
</reference>
<keyword evidence="3" id="KW-1185">Reference proteome</keyword>
<keyword evidence="2" id="KW-0436">Ligase</keyword>
<protein>
    <submittedName>
        <fullName evidence="2">Fatty-acid-CoA ligase FadD</fullName>
    </submittedName>
</protein>
<evidence type="ECO:0000313" key="3">
    <source>
        <dbReference type="Proteomes" id="UP000641932"/>
    </source>
</evidence>
<name>A0A917ZXA0_9ACTN</name>
<dbReference type="InterPro" id="IPR020845">
    <property type="entry name" value="AMP-binding_CS"/>
</dbReference>
<dbReference type="InterPro" id="IPR050237">
    <property type="entry name" value="ATP-dep_AMP-bd_enzyme"/>
</dbReference>
<sequence length="544" mass="59973">MRQTLPPLSDRGFYPGLMLRRAASRHGNVPVTLDRPLDVQPEAGVALSYPVLADLIDDLSARLWAAGIRPTERVAIHKSDNLDIVLLTCAVSRIGAVPALLSPALEGGVAGELLDRLRQPWLITDRAKLDGPLHNVDLPHLVREVLSVGPAPAATAGSVPLDMYDAAPPHGPVRLHPREPSLITHSSGTTGIPKLAVHCANTMWNRLIPQKAMGWPARGETAALHMSFVHSRFYHLLGVLLHFGSPLVMIVDPTPADVGPLLARHRPGIVETHPNTFVLWEELADAPGEPLSRVRSYGSTFDAIHPRTVRRLLGASRRRAPWLVQLYGQSETGPVAFQWFTRRGAARADGRRVGTAIPGFTRIRIVDDSAGGPGRARPGVSGRIEARTRGRILTYFDAQKQYDGQLRRGWWQMGDIGYKDRWGRLYLIDREIDRIDSVNSNLEVEDKLMSRLEELREVVIVPGSDLEPVPVVCVRGDRPLNPRRWEEATADLPPMAPPLQWRFEELPMTSTWKVKRVEITRMLTEGATLPVTADPSGPTIPAGG</sequence>
<comment type="caution">
    <text evidence="2">The sequence shown here is derived from an EMBL/GenBank/DDBJ whole genome shotgun (WGS) entry which is preliminary data.</text>
</comment>
<proteinExistence type="predicted"/>
<dbReference type="GO" id="GO:0016874">
    <property type="term" value="F:ligase activity"/>
    <property type="evidence" value="ECO:0007669"/>
    <property type="project" value="UniProtKB-KW"/>
</dbReference>
<dbReference type="SUPFAM" id="SSF56801">
    <property type="entry name" value="Acetyl-CoA synthetase-like"/>
    <property type="match status" value="1"/>
</dbReference>
<evidence type="ECO:0000313" key="2">
    <source>
        <dbReference type="EMBL" id="GGO96705.1"/>
    </source>
</evidence>
<dbReference type="AlphaFoldDB" id="A0A917ZXA0"/>
<reference evidence="2" key="2">
    <citation type="submission" date="2020-09" db="EMBL/GenBank/DDBJ databases">
        <authorList>
            <person name="Sun Q."/>
            <person name="Zhou Y."/>
        </authorList>
    </citation>
    <scope>NUCLEOTIDE SEQUENCE</scope>
    <source>
        <strain evidence="2">CGMCC 4.7201</strain>
    </source>
</reference>
<accession>A0A917ZXA0</accession>
<dbReference type="InterPro" id="IPR042099">
    <property type="entry name" value="ANL_N_sf"/>
</dbReference>
<dbReference type="EMBL" id="BMMS01000030">
    <property type="protein sequence ID" value="GGO96705.1"/>
    <property type="molecule type" value="Genomic_DNA"/>
</dbReference>
<dbReference type="PANTHER" id="PTHR43767:SF1">
    <property type="entry name" value="NONRIBOSOMAL PEPTIDE SYNTHASE PES1 (EUROFUNG)-RELATED"/>
    <property type="match status" value="1"/>
</dbReference>
<dbReference type="Gene3D" id="3.40.50.12780">
    <property type="entry name" value="N-terminal domain of ligase-like"/>
    <property type="match status" value="1"/>
</dbReference>
<feature type="domain" description="AMP-dependent synthetase/ligase" evidence="1">
    <location>
        <begin position="20"/>
        <end position="395"/>
    </location>
</feature>
<dbReference type="PROSITE" id="PS00455">
    <property type="entry name" value="AMP_BINDING"/>
    <property type="match status" value="1"/>
</dbReference>
<evidence type="ECO:0000259" key="1">
    <source>
        <dbReference type="Pfam" id="PF00501"/>
    </source>
</evidence>
<dbReference type="Proteomes" id="UP000641932">
    <property type="component" value="Unassembled WGS sequence"/>
</dbReference>
<dbReference type="PANTHER" id="PTHR43767">
    <property type="entry name" value="LONG-CHAIN-FATTY-ACID--COA LIGASE"/>
    <property type="match status" value="1"/>
</dbReference>
<dbReference type="InterPro" id="IPR000873">
    <property type="entry name" value="AMP-dep_synth/lig_dom"/>
</dbReference>
<dbReference type="Pfam" id="PF00501">
    <property type="entry name" value="AMP-binding"/>
    <property type="match status" value="1"/>
</dbReference>
<dbReference type="RefSeq" id="WP_189134683.1">
    <property type="nucleotide sequence ID" value="NZ_BMMS01000030.1"/>
</dbReference>
<organism evidence="2 3">
    <name type="scientific">Wenjunlia tyrosinilytica</name>
    <dbReference type="NCBI Taxonomy" id="1544741"/>
    <lineage>
        <taxon>Bacteria</taxon>
        <taxon>Bacillati</taxon>
        <taxon>Actinomycetota</taxon>
        <taxon>Actinomycetes</taxon>
        <taxon>Kitasatosporales</taxon>
        <taxon>Streptomycetaceae</taxon>
        <taxon>Wenjunlia</taxon>
    </lineage>
</organism>
<gene>
    <name evidence="2" type="ORF">GCM10012280_56820</name>
</gene>